<comment type="caution">
    <text evidence="8">The sequence shown here is derived from an EMBL/GenBank/DDBJ whole genome shotgun (WGS) entry which is preliminary data.</text>
</comment>
<sequence length="419" mass="48810">MSTEPAYQHSSLKSLSETTLNLIKHAQPFVIPEAHELLSMRSDLEALLPISKNRAEDLKRDLRHIDKNVKINDNEEVSVDNMKTKQEPDDFSDELFIPNTEQLSQQTSLDINKKRKRQDIENTSEAMQRKSESPYIKAKQSEGKMPPNQMKKKKQDVIEEVDFIRVKAKDQVPVSTFWTNIDPYFRPLTEQDRQFLLEKSDTGKPYLIPPLGEHYSNQWKKEDKVLMQQQQPSHQTQSTQLAEPVCKDMSSESSLIDRLLSSLVAEDVIDPSELAEVDQSDVLDEETNQVGPTLEITDFEERLRRELWYAGLLDEKDVNWDKKEDDEICAELRSLAREYKEQFEQYRQVLDTLDNQVEQGYIKRYRHQKTKKHKAGKSALPVMHAMDRRNTWISALKDIFKDKNLVMPSKTIYSSTEGH</sequence>
<name>A0A9P6YF98_RHIOR</name>
<evidence type="ECO:0000256" key="2">
    <source>
        <dbReference type="ARBA" id="ARBA00005330"/>
    </source>
</evidence>
<dbReference type="Proteomes" id="UP000717996">
    <property type="component" value="Unassembled WGS sequence"/>
</dbReference>
<dbReference type="EMBL" id="JAANIT010000517">
    <property type="protein sequence ID" value="KAG1546936.1"/>
    <property type="molecule type" value="Genomic_DNA"/>
</dbReference>
<keyword evidence="4" id="KW-0804">Transcription</keyword>
<dbReference type="GO" id="GO:0005634">
    <property type="term" value="C:nucleus"/>
    <property type="evidence" value="ECO:0007669"/>
    <property type="project" value="UniProtKB-SubCell"/>
</dbReference>
<evidence type="ECO:0000256" key="5">
    <source>
        <dbReference type="ARBA" id="ARBA00023242"/>
    </source>
</evidence>
<dbReference type="GO" id="GO:0006357">
    <property type="term" value="P:regulation of transcription by RNA polymerase II"/>
    <property type="evidence" value="ECO:0007669"/>
    <property type="project" value="TreeGrafter"/>
</dbReference>
<dbReference type="OrthoDB" id="1232at2759"/>
<comment type="similarity">
    <text evidence="2">Belongs to the NGG1 family.</text>
</comment>
<dbReference type="GO" id="GO:0000124">
    <property type="term" value="C:SAGA complex"/>
    <property type="evidence" value="ECO:0007669"/>
    <property type="project" value="TreeGrafter"/>
</dbReference>
<keyword evidence="6" id="KW-0175">Coiled coil</keyword>
<evidence type="ECO:0000313" key="8">
    <source>
        <dbReference type="EMBL" id="KAG1546936.1"/>
    </source>
</evidence>
<dbReference type="Pfam" id="PF10198">
    <property type="entry name" value="Ada3"/>
    <property type="match status" value="1"/>
</dbReference>
<dbReference type="AlphaFoldDB" id="A0A9P6YF98"/>
<dbReference type="PANTHER" id="PTHR13556">
    <property type="entry name" value="TRANSCRIPTIONAL ADAPTER 3-RELATED"/>
    <property type="match status" value="1"/>
</dbReference>
<reference evidence="8" key="1">
    <citation type="journal article" date="2020" name="Microb. Genom.">
        <title>Genetic diversity of clinical and environmental Mucorales isolates obtained from an investigation of mucormycosis cases among solid organ transplant recipients.</title>
        <authorList>
            <person name="Nguyen M.H."/>
            <person name="Kaul D."/>
            <person name="Muto C."/>
            <person name="Cheng S.J."/>
            <person name="Richter R.A."/>
            <person name="Bruno V.M."/>
            <person name="Liu G."/>
            <person name="Beyhan S."/>
            <person name="Sundermann A.J."/>
            <person name="Mounaud S."/>
            <person name="Pasculle A.W."/>
            <person name="Nierman W.C."/>
            <person name="Driscoll E."/>
            <person name="Cumbie R."/>
            <person name="Clancy C.J."/>
            <person name="Dupont C.L."/>
        </authorList>
    </citation>
    <scope>NUCLEOTIDE SEQUENCE</scope>
    <source>
        <strain evidence="8">GL16</strain>
    </source>
</reference>
<protein>
    <submittedName>
        <fullName evidence="8">Uncharacterized protein</fullName>
    </submittedName>
</protein>
<proteinExistence type="inferred from homology"/>
<gene>
    <name evidence="8" type="ORF">G6F51_004573</name>
</gene>
<feature type="coiled-coil region" evidence="6">
    <location>
        <begin position="329"/>
        <end position="356"/>
    </location>
</feature>
<comment type="subcellular location">
    <subcellularLocation>
        <location evidence="1">Nucleus</location>
    </subcellularLocation>
</comment>
<evidence type="ECO:0000256" key="3">
    <source>
        <dbReference type="ARBA" id="ARBA00023015"/>
    </source>
</evidence>
<feature type="region of interest" description="Disordered" evidence="7">
    <location>
        <begin position="102"/>
        <end position="151"/>
    </location>
</feature>
<evidence type="ECO:0000256" key="6">
    <source>
        <dbReference type="SAM" id="Coils"/>
    </source>
</evidence>
<evidence type="ECO:0000313" key="9">
    <source>
        <dbReference type="Proteomes" id="UP000717996"/>
    </source>
</evidence>
<evidence type="ECO:0000256" key="7">
    <source>
        <dbReference type="SAM" id="MobiDB-lite"/>
    </source>
</evidence>
<dbReference type="GO" id="GO:0003713">
    <property type="term" value="F:transcription coactivator activity"/>
    <property type="evidence" value="ECO:0007669"/>
    <property type="project" value="TreeGrafter"/>
</dbReference>
<keyword evidence="3" id="KW-0805">Transcription regulation</keyword>
<organism evidence="8 9">
    <name type="scientific">Rhizopus oryzae</name>
    <name type="common">Mucormycosis agent</name>
    <name type="synonym">Rhizopus arrhizus var. delemar</name>
    <dbReference type="NCBI Taxonomy" id="64495"/>
    <lineage>
        <taxon>Eukaryota</taxon>
        <taxon>Fungi</taxon>
        <taxon>Fungi incertae sedis</taxon>
        <taxon>Mucoromycota</taxon>
        <taxon>Mucoromycotina</taxon>
        <taxon>Mucoromycetes</taxon>
        <taxon>Mucorales</taxon>
        <taxon>Mucorineae</taxon>
        <taxon>Rhizopodaceae</taxon>
        <taxon>Rhizopus</taxon>
    </lineage>
</organism>
<dbReference type="InterPro" id="IPR019340">
    <property type="entry name" value="Histone_AcTrfase_su3"/>
</dbReference>
<keyword evidence="5" id="KW-0539">Nucleus</keyword>
<dbReference type="PANTHER" id="PTHR13556:SF2">
    <property type="entry name" value="TRANSCRIPTIONAL ADAPTER 3"/>
    <property type="match status" value="1"/>
</dbReference>
<accession>A0A9P6YF98</accession>
<evidence type="ECO:0000256" key="1">
    <source>
        <dbReference type="ARBA" id="ARBA00004123"/>
    </source>
</evidence>
<evidence type="ECO:0000256" key="4">
    <source>
        <dbReference type="ARBA" id="ARBA00023163"/>
    </source>
</evidence>